<evidence type="ECO:0000256" key="1">
    <source>
        <dbReference type="SAM" id="Phobius"/>
    </source>
</evidence>
<dbReference type="EMBL" id="CP097502">
    <property type="protein sequence ID" value="URD75460.1"/>
    <property type="molecule type" value="Genomic_DNA"/>
</dbReference>
<feature type="transmembrane region" description="Helical" evidence="1">
    <location>
        <begin position="222"/>
        <end position="245"/>
    </location>
</feature>
<gene>
    <name evidence="2" type="ORF">MUK42_10055</name>
</gene>
<evidence type="ECO:0000313" key="2">
    <source>
        <dbReference type="EMBL" id="URD75460.1"/>
    </source>
</evidence>
<keyword evidence="1" id="KW-0812">Transmembrane</keyword>
<reference evidence="2" key="1">
    <citation type="submission" date="2022-05" db="EMBL/GenBank/DDBJ databases">
        <title>The Musa troglodytarum L. genome provides insights into the mechanism of non-climacteric behaviour and enrichment of carotenoids.</title>
        <authorList>
            <person name="Wang J."/>
        </authorList>
    </citation>
    <scope>NUCLEOTIDE SEQUENCE</scope>
    <source>
        <tissue evidence="2">Leaf</tissue>
    </source>
</reference>
<dbReference type="InterPro" id="IPR045501">
    <property type="entry name" value="DUF6490"/>
</dbReference>
<evidence type="ECO:0000313" key="3">
    <source>
        <dbReference type="Proteomes" id="UP001055439"/>
    </source>
</evidence>
<accession>A0A9E7EDQ7</accession>
<dbReference type="PANTHER" id="PTHR46610">
    <property type="entry name" value="OS05G0181300 PROTEIN"/>
    <property type="match status" value="1"/>
</dbReference>
<organism evidence="2 3">
    <name type="scientific">Musa troglodytarum</name>
    <name type="common">fe'i banana</name>
    <dbReference type="NCBI Taxonomy" id="320322"/>
    <lineage>
        <taxon>Eukaryota</taxon>
        <taxon>Viridiplantae</taxon>
        <taxon>Streptophyta</taxon>
        <taxon>Embryophyta</taxon>
        <taxon>Tracheophyta</taxon>
        <taxon>Spermatophyta</taxon>
        <taxon>Magnoliopsida</taxon>
        <taxon>Liliopsida</taxon>
        <taxon>Zingiberales</taxon>
        <taxon>Musaceae</taxon>
        <taxon>Musa</taxon>
    </lineage>
</organism>
<keyword evidence="1" id="KW-1133">Transmembrane helix</keyword>
<dbReference type="OrthoDB" id="737602at2759"/>
<feature type="transmembrane region" description="Helical" evidence="1">
    <location>
        <begin position="199"/>
        <end position="216"/>
    </location>
</feature>
<dbReference type="PANTHER" id="PTHR46610:SF3">
    <property type="entry name" value="OS01G0238200 PROTEIN"/>
    <property type="match status" value="1"/>
</dbReference>
<dbReference type="AlphaFoldDB" id="A0A9E7EDQ7"/>
<protein>
    <submittedName>
        <fullName evidence="2">Uncharacterized protein</fullName>
    </submittedName>
</protein>
<sequence length="263" mass="28836">MLPRLCSPVAEDLRLTETIEFEKWATIIIIDEVEQYWLKCKRESTTTVVDAIKRTVLTMRRKQRVTTQGTDGRSSFSYLLCFMSLSTGASNNPRRTEGDGGADGLLAAEADNLGADDGLLAAEADNLGADDGFPWMQVLVLAILTVNSVLALYRSTDDPGNAAFVVASYTDLISLFYCLHLFERTPEAAVQRRKNLKKAVWCLSALLVAMFSYRVAAVMPPAVAVIVWCMAGLTVSGGFYSLFVYDSDDYGDTDGDEKKHATA</sequence>
<name>A0A9E7EDQ7_9LILI</name>
<dbReference type="Proteomes" id="UP001055439">
    <property type="component" value="Chromosome 1"/>
</dbReference>
<keyword evidence="1" id="KW-0472">Membrane</keyword>
<dbReference type="Pfam" id="PF20100">
    <property type="entry name" value="DUF6490"/>
    <property type="match status" value="1"/>
</dbReference>
<keyword evidence="3" id="KW-1185">Reference proteome</keyword>
<feature type="transmembrane region" description="Helical" evidence="1">
    <location>
        <begin position="135"/>
        <end position="153"/>
    </location>
</feature>
<proteinExistence type="predicted"/>